<reference evidence="1" key="1">
    <citation type="submission" date="2020-11" db="EMBL/GenBank/DDBJ databases">
        <authorList>
            <consortium name="DOE Joint Genome Institute"/>
            <person name="Ahrendt S."/>
            <person name="Riley R."/>
            <person name="Andreopoulos W."/>
            <person name="LaButti K."/>
            <person name="Pangilinan J."/>
            <person name="Ruiz-duenas F.J."/>
            <person name="Barrasa J.M."/>
            <person name="Sanchez-Garcia M."/>
            <person name="Camarero S."/>
            <person name="Miyauchi S."/>
            <person name="Serrano A."/>
            <person name="Linde D."/>
            <person name="Babiker R."/>
            <person name="Drula E."/>
            <person name="Ayuso-Fernandez I."/>
            <person name="Pacheco R."/>
            <person name="Padilla G."/>
            <person name="Ferreira P."/>
            <person name="Barriuso J."/>
            <person name="Kellner H."/>
            <person name="Castanera R."/>
            <person name="Alfaro M."/>
            <person name="Ramirez L."/>
            <person name="Pisabarro A.G."/>
            <person name="Kuo A."/>
            <person name="Tritt A."/>
            <person name="Lipzen A."/>
            <person name="He G."/>
            <person name="Yan M."/>
            <person name="Ng V."/>
            <person name="Cullen D."/>
            <person name="Martin F."/>
            <person name="Rosso M.-N."/>
            <person name="Henrissat B."/>
            <person name="Hibbett D."/>
            <person name="Martinez A.T."/>
            <person name="Grigoriev I.V."/>
        </authorList>
    </citation>
    <scope>NUCLEOTIDE SEQUENCE</scope>
    <source>
        <strain evidence="1">AH 44721</strain>
    </source>
</reference>
<dbReference type="AlphaFoldDB" id="A0A9P5TKA0"/>
<gene>
    <name evidence="1" type="ORF">CPB84DRAFT_1827072</name>
</gene>
<organism evidence="1 2">
    <name type="scientific">Gymnopilus junonius</name>
    <name type="common">Spectacular rustgill mushroom</name>
    <name type="synonym">Gymnopilus spectabilis subsp. junonius</name>
    <dbReference type="NCBI Taxonomy" id="109634"/>
    <lineage>
        <taxon>Eukaryota</taxon>
        <taxon>Fungi</taxon>
        <taxon>Dikarya</taxon>
        <taxon>Basidiomycota</taxon>
        <taxon>Agaricomycotina</taxon>
        <taxon>Agaricomycetes</taxon>
        <taxon>Agaricomycetidae</taxon>
        <taxon>Agaricales</taxon>
        <taxon>Agaricineae</taxon>
        <taxon>Hymenogastraceae</taxon>
        <taxon>Gymnopilus</taxon>
    </lineage>
</organism>
<name>A0A9P5TKA0_GYMJU</name>
<protein>
    <submittedName>
        <fullName evidence="1">Uncharacterized protein</fullName>
    </submittedName>
</protein>
<keyword evidence="2" id="KW-1185">Reference proteome</keyword>
<proteinExistence type="predicted"/>
<evidence type="ECO:0000313" key="1">
    <source>
        <dbReference type="EMBL" id="KAF8886443.1"/>
    </source>
</evidence>
<accession>A0A9P5TKA0</accession>
<dbReference type="Proteomes" id="UP000724874">
    <property type="component" value="Unassembled WGS sequence"/>
</dbReference>
<dbReference type="EMBL" id="JADNYJ010000096">
    <property type="protein sequence ID" value="KAF8886443.1"/>
    <property type="molecule type" value="Genomic_DNA"/>
</dbReference>
<comment type="caution">
    <text evidence="1">The sequence shown here is derived from an EMBL/GenBank/DDBJ whole genome shotgun (WGS) entry which is preliminary data.</text>
</comment>
<evidence type="ECO:0000313" key="2">
    <source>
        <dbReference type="Proteomes" id="UP000724874"/>
    </source>
</evidence>
<sequence>MLFPAGDGHVLPLIAQYLVLNAFLPFSVTFGDGYRPTTIHGGSGGINGRTEKLNSGAEYVGHVDDKEILLERSSQPMNRHRSMHLVACVHFGNESRDVKPLCASCAIFDLLGFLNIKIPIKFIAPMVTERLTPGPPICIRTGPGGGTQWCLYRGGDDGVEIEALRSHKEVQRQASAR</sequence>